<evidence type="ECO:0000313" key="10">
    <source>
        <dbReference type="Proteomes" id="UP000438760"/>
    </source>
</evidence>
<dbReference type="UniPathway" id="UPA00028">
    <property type="reaction ID" value="UER00005"/>
</dbReference>
<dbReference type="AlphaFoldDB" id="A0A6I3LKF3"/>
<organism evidence="9 10">
    <name type="scientific">Myroides albus</name>
    <dbReference type="NCBI Taxonomy" id="2562892"/>
    <lineage>
        <taxon>Bacteria</taxon>
        <taxon>Pseudomonadati</taxon>
        <taxon>Bacteroidota</taxon>
        <taxon>Flavobacteriia</taxon>
        <taxon>Flavobacteriales</taxon>
        <taxon>Flavobacteriaceae</taxon>
        <taxon>Myroides</taxon>
    </lineage>
</organism>
<proteinExistence type="inferred from homology"/>
<feature type="active site" description="Proton donor" evidence="8">
    <location>
        <position position="37"/>
    </location>
</feature>
<feature type="binding site" evidence="8">
    <location>
        <position position="155"/>
    </location>
    <ligand>
        <name>(R)-pantoate</name>
        <dbReference type="ChEBI" id="CHEBI:15980"/>
    </ligand>
</feature>
<keyword evidence="8" id="KW-0963">Cytoplasm</keyword>
<evidence type="ECO:0000256" key="3">
    <source>
        <dbReference type="ARBA" id="ARBA00022598"/>
    </source>
</evidence>
<dbReference type="GO" id="GO:0004592">
    <property type="term" value="F:pantoate-beta-alanine ligase activity"/>
    <property type="evidence" value="ECO:0007669"/>
    <property type="project" value="UniProtKB-UniRule"/>
</dbReference>
<comment type="subcellular location">
    <subcellularLocation>
        <location evidence="8">Cytoplasm</location>
    </subcellularLocation>
</comment>
<dbReference type="RefSeq" id="WP_155090692.1">
    <property type="nucleotide sequence ID" value="NZ_CP102754.1"/>
</dbReference>
<comment type="catalytic activity">
    <reaction evidence="7 8">
        <text>(R)-pantoate + beta-alanine + ATP = (R)-pantothenate + AMP + diphosphate + H(+)</text>
        <dbReference type="Rhea" id="RHEA:10912"/>
        <dbReference type="ChEBI" id="CHEBI:15378"/>
        <dbReference type="ChEBI" id="CHEBI:15980"/>
        <dbReference type="ChEBI" id="CHEBI:29032"/>
        <dbReference type="ChEBI" id="CHEBI:30616"/>
        <dbReference type="ChEBI" id="CHEBI:33019"/>
        <dbReference type="ChEBI" id="CHEBI:57966"/>
        <dbReference type="ChEBI" id="CHEBI:456215"/>
        <dbReference type="EC" id="6.3.2.1"/>
    </reaction>
</comment>
<dbReference type="GO" id="GO:0005829">
    <property type="term" value="C:cytosol"/>
    <property type="evidence" value="ECO:0007669"/>
    <property type="project" value="TreeGrafter"/>
</dbReference>
<feature type="binding site" evidence="8">
    <location>
        <position position="61"/>
    </location>
    <ligand>
        <name>beta-alanine</name>
        <dbReference type="ChEBI" id="CHEBI:57966"/>
    </ligand>
</feature>
<gene>
    <name evidence="8" type="primary">panC</name>
    <name evidence="9" type="ORF">GJV76_00545</name>
</gene>
<dbReference type="EC" id="6.3.2.1" evidence="8"/>
<feature type="binding site" evidence="8">
    <location>
        <begin position="30"/>
        <end position="37"/>
    </location>
    <ligand>
        <name>ATP</name>
        <dbReference type="ChEBI" id="CHEBI:30616"/>
    </ligand>
</feature>
<evidence type="ECO:0000256" key="1">
    <source>
        <dbReference type="ARBA" id="ARBA00004990"/>
    </source>
</evidence>
<evidence type="ECO:0000256" key="6">
    <source>
        <dbReference type="ARBA" id="ARBA00022840"/>
    </source>
</evidence>
<name>A0A6I3LKF3_9FLAO</name>
<dbReference type="Gene3D" id="3.30.1300.10">
    <property type="entry name" value="Pantoate-beta-alanine ligase, C-terminal domain"/>
    <property type="match status" value="1"/>
</dbReference>
<feature type="binding site" evidence="8">
    <location>
        <position position="61"/>
    </location>
    <ligand>
        <name>(R)-pantoate</name>
        <dbReference type="ChEBI" id="CHEBI:15980"/>
    </ligand>
</feature>
<dbReference type="SUPFAM" id="SSF52374">
    <property type="entry name" value="Nucleotidylyl transferase"/>
    <property type="match status" value="1"/>
</dbReference>
<comment type="pathway">
    <text evidence="1 8">Cofactor biosynthesis; (R)-pantothenate biosynthesis; (R)-pantothenate from (R)-pantoate and beta-alanine: step 1/1.</text>
</comment>
<protein>
    <recommendedName>
        <fullName evidence="8">Pantothenate synthetase</fullName>
        <shortName evidence="8">PS</shortName>
        <ecNumber evidence="8">6.3.2.1</ecNumber>
    </recommendedName>
    <alternativeName>
        <fullName evidence="8">Pantoate--beta-alanine ligase</fullName>
    </alternativeName>
    <alternativeName>
        <fullName evidence="8">Pantoate-activating enzyme</fullName>
    </alternativeName>
</protein>
<dbReference type="Gene3D" id="3.40.50.620">
    <property type="entry name" value="HUPs"/>
    <property type="match status" value="1"/>
</dbReference>
<feature type="binding site" evidence="8">
    <location>
        <begin position="186"/>
        <end position="189"/>
    </location>
    <ligand>
        <name>ATP</name>
        <dbReference type="ChEBI" id="CHEBI:30616"/>
    </ligand>
</feature>
<dbReference type="Proteomes" id="UP000438760">
    <property type="component" value="Unassembled WGS sequence"/>
</dbReference>
<evidence type="ECO:0000256" key="5">
    <source>
        <dbReference type="ARBA" id="ARBA00022741"/>
    </source>
</evidence>
<comment type="caution">
    <text evidence="9">The sequence shown here is derived from an EMBL/GenBank/DDBJ whole genome shotgun (WGS) entry which is preliminary data.</text>
</comment>
<dbReference type="HAMAP" id="MF_00158">
    <property type="entry name" value="PanC"/>
    <property type="match status" value="1"/>
</dbReference>
<evidence type="ECO:0000256" key="2">
    <source>
        <dbReference type="ARBA" id="ARBA00009256"/>
    </source>
</evidence>
<keyword evidence="4 8" id="KW-0566">Pantothenate biosynthesis</keyword>
<evidence type="ECO:0000313" key="9">
    <source>
        <dbReference type="EMBL" id="MTG96642.1"/>
    </source>
</evidence>
<evidence type="ECO:0000256" key="4">
    <source>
        <dbReference type="ARBA" id="ARBA00022655"/>
    </source>
</evidence>
<dbReference type="NCBIfam" id="TIGR00018">
    <property type="entry name" value="panC"/>
    <property type="match status" value="1"/>
</dbReference>
<comment type="similarity">
    <text evidence="2 8">Belongs to the pantothenate synthetase family.</text>
</comment>
<dbReference type="EMBL" id="WMJX01000001">
    <property type="protein sequence ID" value="MTG96642.1"/>
    <property type="molecule type" value="Genomic_DNA"/>
</dbReference>
<dbReference type="InterPro" id="IPR003721">
    <property type="entry name" value="Pantoate_ligase"/>
</dbReference>
<dbReference type="GO" id="GO:0005524">
    <property type="term" value="F:ATP binding"/>
    <property type="evidence" value="ECO:0007669"/>
    <property type="project" value="UniProtKB-KW"/>
</dbReference>
<sequence length="282" mass="31592">MFLFSTKADLQAYLKPLRDANKAIGLVPTMGAIHNGHLSLMAQSLNENDCTVVSIFVNPTQFNNADDLAKYPRTLERDIETISSLSEQIVVFAPSVEEIYGDNAVAQSFDFDGLENEMEGASRPGHFDGVGTIVSKLFELVLPTKAYFGEKDFQQLLIIKKLVEKKHIPVTIVGVPIFRGEDGLAMSSRNERISNDGLHKATFLYEVLKQAKTLFATESIEKVQQFVDSEFKNNSNFELEYFTIASEETLKPVIQKTEGQKYRGFLVAHIEGIRLIDNLSFN</sequence>
<comment type="caution">
    <text evidence="8">Lacks conserved residue(s) required for the propagation of feature annotation.</text>
</comment>
<dbReference type="PANTHER" id="PTHR21299">
    <property type="entry name" value="CYTIDYLATE KINASE/PANTOATE-BETA-ALANINE LIGASE"/>
    <property type="match status" value="1"/>
</dbReference>
<feature type="binding site" evidence="8">
    <location>
        <begin position="149"/>
        <end position="152"/>
    </location>
    <ligand>
        <name>ATP</name>
        <dbReference type="ChEBI" id="CHEBI:30616"/>
    </ligand>
</feature>
<comment type="subunit">
    <text evidence="8">Homodimer.</text>
</comment>
<reference evidence="9 10" key="1">
    <citation type="submission" date="2019-11" db="EMBL/GenBank/DDBJ databases">
        <title>Genome of Strain BIT-d1.</title>
        <authorList>
            <person name="Yang Y."/>
        </authorList>
    </citation>
    <scope>NUCLEOTIDE SEQUENCE [LARGE SCALE GENOMIC DNA]</scope>
    <source>
        <strain evidence="9 10">BIT-d1</strain>
    </source>
</reference>
<keyword evidence="5 8" id="KW-0547">Nucleotide-binding</keyword>
<dbReference type="InterPro" id="IPR014729">
    <property type="entry name" value="Rossmann-like_a/b/a_fold"/>
</dbReference>
<comment type="function">
    <text evidence="8">Catalyzes the condensation of pantoate with beta-alanine in an ATP-dependent reaction via a pantoyl-adenylate intermediate.</text>
</comment>
<dbReference type="OrthoDB" id="9773087at2"/>
<accession>A0A6I3LKF3</accession>
<dbReference type="Pfam" id="PF02569">
    <property type="entry name" value="Pantoate_ligase"/>
    <property type="match status" value="1"/>
</dbReference>
<keyword evidence="10" id="KW-1185">Reference proteome</keyword>
<keyword evidence="3 8" id="KW-0436">Ligase</keyword>
<dbReference type="PANTHER" id="PTHR21299:SF1">
    <property type="entry name" value="PANTOATE--BETA-ALANINE LIGASE"/>
    <property type="match status" value="1"/>
</dbReference>
<keyword evidence="6 8" id="KW-0067">ATP-binding</keyword>
<dbReference type="GO" id="GO:0015940">
    <property type="term" value="P:pantothenate biosynthetic process"/>
    <property type="evidence" value="ECO:0007669"/>
    <property type="project" value="UniProtKB-UniRule"/>
</dbReference>
<dbReference type="InterPro" id="IPR042176">
    <property type="entry name" value="Pantoate_ligase_C"/>
</dbReference>
<evidence type="ECO:0000256" key="8">
    <source>
        <dbReference type="HAMAP-Rule" id="MF_00158"/>
    </source>
</evidence>
<comment type="miscellaneous">
    <text evidence="8">The reaction proceeds by a bi uni uni bi ping pong mechanism.</text>
</comment>
<evidence type="ECO:0000256" key="7">
    <source>
        <dbReference type="ARBA" id="ARBA00048258"/>
    </source>
</evidence>